<dbReference type="Proteomes" id="UP000553776">
    <property type="component" value="Unassembled WGS sequence"/>
</dbReference>
<evidence type="ECO:0000256" key="6">
    <source>
        <dbReference type="ARBA" id="ARBA00023139"/>
    </source>
</evidence>
<gene>
    <name evidence="10" type="ORF">H7B90_19640</name>
</gene>
<keyword evidence="3" id="KW-0309">Germination</keyword>
<comment type="similarity">
    <text evidence="2">Belongs to the GerABKC lipoprotein family.</text>
</comment>
<evidence type="ECO:0000256" key="7">
    <source>
        <dbReference type="ARBA" id="ARBA00023288"/>
    </source>
</evidence>
<evidence type="ECO:0000313" key="11">
    <source>
        <dbReference type="Proteomes" id="UP000553776"/>
    </source>
</evidence>
<accession>A0A841U6J3</accession>
<dbReference type="PANTHER" id="PTHR35789">
    <property type="entry name" value="SPORE GERMINATION PROTEIN B3"/>
    <property type="match status" value="1"/>
</dbReference>
<dbReference type="RefSeq" id="WP_185137592.1">
    <property type="nucleotide sequence ID" value="NZ_BORM01000005.1"/>
</dbReference>
<sequence length="388" mass="43451">MRKRRFGSGPARASKAAGLLLSCVLLTSCWDEVIIQDLLYVTAMGVEYDAKTGQYEVYGHLIDVTKVAKKEEGGGSGKNVSFVGHASGPSPYSALYNLYRTMQMEPNLDHLMTLVVGESSLPKLKDILDGINRSRAVRYTVNLMGTSDAMAKLFQSSEIVSKSPLNTNIYQPDSNPTNKPFDSPWDLQRMTRSFSHCACTAFIPRLDSVAAWESSSKKPSLPRFNGAYVLAEQRYKGMFTDDELAGARWFRGTAKSILVPLSQDGEFVGALNVKKAKRSVKFVDSAGAPSFRLKLKADMTLIELLKSFPDRELEKLAESSIRQEIERTRKLSVSKDVDLFGLEETVFRYHPKRWKRLKTEGTEFAKLPVRVEVEVHLLHPGKRKLNQS</sequence>
<dbReference type="Pfam" id="PF05504">
    <property type="entry name" value="Spore_GerAC"/>
    <property type="match status" value="1"/>
</dbReference>
<protein>
    <recommendedName>
        <fullName evidence="12">Ger(X)C family germination protein</fullName>
    </recommendedName>
</protein>
<dbReference type="InterPro" id="IPR046953">
    <property type="entry name" value="Spore_GerAC-like_C"/>
</dbReference>
<dbReference type="InterPro" id="IPR057336">
    <property type="entry name" value="GerAC_N"/>
</dbReference>
<dbReference type="Pfam" id="PF25198">
    <property type="entry name" value="Spore_GerAC_N"/>
    <property type="match status" value="1"/>
</dbReference>
<evidence type="ECO:0000256" key="4">
    <source>
        <dbReference type="ARBA" id="ARBA00022729"/>
    </source>
</evidence>
<evidence type="ECO:0000256" key="3">
    <source>
        <dbReference type="ARBA" id="ARBA00022544"/>
    </source>
</evidence>
<feature type="domain" description="Spore germination GerAC-like C-terminal" evidence="8">
    <location>
        <begin position="225"/>
        <end position="381"/>
    </location>
</feature>
<evidence type="ECO:0000259" key="9">
    <source>
        <dbReference type="Pfam" id="PF25198"/>
    </source>
</evidence>
<organism evidence="10 11">
    <name type="scientific">Cohnella xylanilytica</name>
    <dbReference type="NCBI Taxonomy" id="557555"/>
    <lineage>
        <taxon>Bacteria</taxon>
        <taxon>Bacillati</taxon>
        <taxon>Bacillota</taxon>
        <taxon>Bacilli</taxon>
        <taxon>Bacillales</taxon>
        <taxon>Paenibacillaceae</taxon>
        <taxon>Cohnella</taxon>
    </lineage>
</organism>
<evidence type="ECO:0000313" key="10">
    <source>
        <dbReference type="EMBL" id="MBB6693610.1"/>
    </source>
</evidence>
<evidence type="ECO:0008006" key="12">
    <source>
        <dbReference type="Google" id="ProtNLM"/>
    </source>
</evidence>
<dbReference type="Gene3D" id="3.30.300.210">
    <property type="entry name" value="Nutrient germinant receptor protein C, domain 3"/>
    <property type="match status" value="1"/>
</dbReference>
<keyword evidence="6" id="KW-0564">Palmitate</keyword>
<comment type="caution">
    <text evidence="10">The sequence shown here is derived from an EMBL/GenBank/DDBJ whole genome shotgun (WGS) entry which is preliminary data.</text>
</comment>
<comment type="subcellular location">
    <subcellularLocation>
        <location evidence="1">Membrane</location>
        <topology evidence="1">Lipid-anchor</topology>
    </subcellularLocation>
</comment>
<dbReference type="PROSITE" id="PS51257">
    <property type="entry name" value="PROKAR_LIPOPROTEIN"/>
    <property type="match status" value="1"/>
</dbReference>
<keyword evidence="4" id="KW-0732">Signal</keyword>
<dbReference type="InterPro" id="IPR038501">
    <property type="entry name" value="Spore_GerAC_C_sf"/>
</dbReference>
<evidence type="ECO:0000256" key="1">
    <source>
        <dbReference type="ARBA" id="ARBA00004635"/>
    </source>
</evidence>
<dbReference type="AlphaFoldDB" id="A0A841U6J3"/>
<dbReference type="GO" id="GO:0009847">
    <property type="term" value="P:spore germination"/>
    <property type="evidence" value="ECO:0007669"/>
    <property type="project" value="InterPro"/>
</dbReference>
<keyword evidence="11" id="KW-1185">Reference proteome</keyword>
<dbReference type="InterPro" id="IPR008844">
    <property type="entry name" value="Spore_GerAC-like"/>
</dbReference>
<feature type="domain" description="Spore germination protein N-terminal" evidence="9">
    <location>
        <begin position="31"/>
        <end position="196"/>
    </location>
</feature>
<name>A0A841U6J3_9BACL</name>
<evidence type="ECO:0000259" key="8">
    <source>
        <dbReference type="Pfam" id="PF05504"/>
    </source>
</evidence>
<dbReference type="GO" id="GO:0016020">
    <property type="term" value="C:membrane"/>
    <property type="evidence" value="ECO:0007669"/>
    <property type="project" value="UniProtKB-SubCell"/>
</dbReference>
<keyword evidence="7" id="KW-0449">Lipoprotein</keyword>
<dbReference type="EMBL" id="JACJVR010000076">
    <property type="protein sequence ID" value="MBB6693610.1"/>
    <property type="molecule type" value="Genomic_DNA"/>
</dbReference>
<proteinExistence type="inferred from homology"/>
<evidence type="ECO:0000256" key="2">
    <source>
        <dbReference type="ARBA" id="ARBA00007886"/>
    </source>
</evidence>
<evidence type="ECO:0000256" key="5">
    <source>
        <dbReference type="ARBA" id="ARBA00023136"/>
    </source>
</evidence>
<dbReference type="PANTHER" id="PTHR35789:SF1">
    <property type="entry name" value="SPORE GERMINATION PROTEIN B3"/>
    <property type="match status" value="1"/>
</dbReference>
<reference evidence="10 11" key="1">
    <citation type="submission" date="2020-08" db="EMBL/GenBank/DDBJ databases">
        <title>Cohnella phylogeny.</title>
        <authorList>
            <person name="Dunlap C."/>
        </authorList>
    </citation>
    <scope>NUCLEOTIDE SEQUENCE [LARGE SCALE GENOMIC DNA]</scope>
    <source>
        <strain evidence="10 11">DSM 25239</strain>
    </source>
</reference>
<keyword evidence="5" id="KW-0472">Membrane</keyword>